<evidence type="ECO:0000256" key="2">
    <source>
        <dbReference type="ARBA" id="ARBA00023002"/>
    </source>
</evidence>
<evidence type="ECO:0000313" key="6">
    <source>
        <dbReference type="Proteomes" id="UP000012174"/>
    </source>
</evidence>
<dbReference type="GO" id="GO:0071949">
    <property type="term" value="F:FAD binding"/>
    <property type="evidence" value="ECO:0007669"/>
    <property type="project" value="InterPro"/>
</dbReference>
<dbReference type="SUPFAM" id="SSF56176">
    <property type="entry name" value="FAD-binding/transporter-associated domain-like"/>
    <property type="match status" value="1"/>
</dbReference>
<feature type="domain" description="FAD-binding PCMH-type" evidence="4">
    <location>
        <begin position="121"/>
        <end position="303"/>
    </location>
</feature>
<keyword evidence="3" id="KW-0732">Signal</keyword>
<evidence type="ECO:0000256" key="3">
    <source>
        <dbReference type="SAM" id="SignalP"/>
    </source>
</evidence>
<organism evidence="5 6">
    <name type="scientific">Eutypa lata (strain UCR-EL1)</name>
    <name type="common">Grapevine dieback disease fungus</name>
    <name type="synonym">Eutypa armeniacae</name>
    <dbReference type="NCBI Taxonomy" id="1287681"/>
    <lineage>
        <taxon>Eukaryota</taxon>
        <taxon>Fungi</taxon>
        <taxon>Dikarya</taxon>
        <taxon>Ascomycota</taxon>
        <taxon>Pezizomycotina</taxon>
        <taxon>Sordariomycetes</taxon>
        <taxon>Xylariomycetidae</taxon>
        <taxon>Xylariales</taxon>
        <taxon>Diatrypaceae</taxon>
        <taxon>Eutypa</taxon>
    </lineage>
</organism>
<dbReference type="InterPro" id="IPR016169">
    <property type="entry name" value="FAD-bd_PCMH_sub2"/>
</dbReference>
<dbReference type="InterPro" id="IPR006094">
    <property type="entry name" value="Oxid_FAD_bind_N"/>
</dbReference>
<dbReference type="OMA" id="GLFNCWK"/>
<dbReference type="PROSITE" id="PS51387">
    <property type="entry name" value="FAD_PCMH"/>
    <property type="match status" value="1"/>
</dbReference>
<dbReference type="GO" id="GO:0016491">
    <property type="term" value="F:oxidoreductase activity"/>
    <property type="evidence" value="ECO:0007669"/>
    <property type="project" value="UniProtKB-KW"/>
</dbReference>
<dbReference type="PANTHER" id="PTHR13878">
    <property type="entry name" value="GULONOLACTONE OXIDASE"/>
    <property type="match status" value="1"/>
</dbReference>
<evidence type="ECO:0000259" key="4">
    <source>
        <dbReference type="PROSITE" id="PS51387"/>
    </source>
</evidence>
<keyword evidence="6" id="KW-1185">Reference proteome</keyword>
<dbReference type="Pfam" id="PF08031">
    <property type="entry name" value="BBE"/>
    <property type="match status" value="1"/>
</dbReference>
<dbReference type="InterPro" id="IPR012951">
    <property type="entry name" value="BBE"/>
</dbReference>
<dbReference type="KEGG" id="ela:UCREL1_8336"/>
<evidence type="ECO:0000256" key="1">
    <source>
        <dbReference type="ARBA" id="ARBA00005466"/>
    </source>
</evidence>
<dbReference type="eggNOG" id="ENOG502QQWK">
    <property type="taxonomic scope" value="Eukaryota"/>
</dbReference>
<dbReference type="EMBL" id="KB707027">
    <property type="protein sequence ID" value="EMR64682.1"/>
    <property type="molecule type" value="Genomic_DNA"/>
</dbReference>
<comment type="similarity">
    <text evidence="1">Belongs to the oxygen-dependent FAD-linked oxidoreductase family.</text>
</comment>
<protein>
    <submittedName>
        <fullName evidence="5">Putative isoamyl alcohol oxidase protein</fullName>
    </submittedName>
</protein>
<dbReference type="HOGENOM" id="CLU_018354_4_4_1"/>
<dbReference type="Gene3D" id="3.30.465.10">
    <property type="match status" value="2"/>
</dbReference>
<keyword evidence="2" id="KW-0560">Oxidoreductase</keyword>
<proteinExistence type="inferred from homology"/>
<dbReference type="PANTHER" id="PTHR13878:SF91">
    <property type="entry name" value="FAD BINDING DOMAIN PROTEIN (AFU_ORTHOLOGUE AFUA_6G12070)-RELATED"/>
    <property type="match status" value="1"/>
</dbReference>
<dbReference type="OrthoDB" id="9983560at2759"/>
<name>M7SKJ9_EUTLA</name>
<accession>M7SKJ9</accession>
<dbReference type="Proteomes" id="UP000012174">
    <property type="component" value="Unassembled WGS sequence"/>
</dbReference>
<sequence length="614" mass="66391">MRSITSSVALASAIVIAHAADSKYTCMPNDACWPSVGQWTTFNESIGGALKITHPWAEPCYADPTSESCLDVAENYVNSSGIVRTSFYGQTTNLNWEICGNDNCLLNSLAPTEGISGTCKLGMLSAYYVEATSAEQVSATLKFIDEHGIRLSIKNTGHDYLGRSSTANSLALWTRNLRDMAYHEKFTPEGSNEELSNIGVIGAGVNAGEAYEFFAEYKMHITVGAVGSVGVAGGFGQGGGHGPLGPSYGLMVDQAVEFDVVTADGELRTINANNDADLFWAMRGGGGGSYAVLLNYKLQLHPAVPMNVYAFVANLTEDALVENLTESRVHRGVVTALANNQTNWSNNKVSGYNFFLPYNIITVQILPSTDTEALKELTKDYADFLTNHPGLKVIANEYKTLDTYPEYSAHVLPYLELNGPLGIGTAEASRLIPRTLFETPDNIDDLVSAFLQGLQTSNEQGAGLGTGSGQIYATGPANTYDEEGSTGVNPAWRGSIWYVIHGGIWTSTDSVEERETIHKTVGNAIQGFKDLTPGGGTYINEGDYLEPEWQQTFFGSNYDRLLEVKQKYDPNSMFNCWKCVGFTGETDPFYSCYGLGGEETPSQPLDDSQNAISA</sequence>
<feature type="signal peptide" evidence="3">
    <location>
        <begin position="1"/>
        <end position="19"/>
    </location>
</feature>
<dbReference type="Pfam" id="PF01565">
    <property type="entry name" value="FAD_binding_4"/>
    <property type="match status" value="1"/>
</dbReference>
<evidence type="ECO:0000313" key="5">
    <source>
        <dbReference type="EMBL" id="EMR64682.1"/>
    </source>
</evidence>
<dbReference type="InterPro" id="IPR036318">
    <property type="entry name" value="FAD-bd_PCMH-like_sf"/>
</dbReference>
<feature type="chain" id="PRO_5004084713" evidence="3">
    <location>
        <begin position="20"/>
        <end position="614"/>
    </location>
</feature>
<dbReference type="InterPro" id="IPR016166">
    <property type="entry name" value="FAD-bd_PCMH"/>
</dbReference>
<dbReference type="InterPro" id="IPR050432">
    <property type="entry name" value="FAD-linked_Oxidoreductases_BP"/>
</dbReference>
<gene>
    <name evidence="5" type="ORF">UCREL1_8336</name>
</gene>
<dbReference type="AlphaFoldDB" id="M7SKJ9"/>
<reference evidence="6" key="1">
    <citation type="journal article" date="2013" name="Genome Announc.">
        <title>Draft genome sequence of the grapevine dieback fungus Eutypa lata UCR-EL1.</title>
        <authorList>
            <person name="Blanco-Ulate B."/>
            <person name="Rolshausen P.E."/>
            <person name="Cantu D."/>
        </authorList>
    </citation>
    <scope>NUCLEOTIDE SEQUENCE [LARGE SCALE GENOMIC DNA]</scope>
    <source>
        <strain evidence="6">UCR-EL1</strain>
    </source>
</reference>